<dbReference type="SUPFAM" id="SSF51126">
    <property type="entry name" value="Pectin lyase-like"/>
    <property type="match status" value="1"/>
</dbReference>
<proteinExistence type="predicted"/>
<feature type="compositionally biased region" description="Low complexity" evidence="1">
    <location>
        <begin position="101"/>
        <end position="119"/>
    </location>
</feature>
<feature type="region of interest" description="Disordered" evidence="1">
    <location>
        <begin position="67"/>
        <end position="119"/>
    </location>
</feature>
<feature type="region of interest" description="Disordered" evidence="1">
    <location>
        <begin position="1"/>
        <end position="21"/>
    </location>
</feature>
<feature type="compositionally biased region" description="Pro residues" evidence="1">
    <location>
        <begin position="1"/>
        <end position="12"/>
    </location>
</feature>
<dbReference type="AlphaFoldDB" id="A0A1H8LPK3"/>
<dbReference type="STRING" id="310780.SAMN05216267_1016141"/>
<accession>A0A1H8LPK3</accession>
<dbReference type="RefSeq" id="WP_245791510.1">
    <property type="nucleotide sequence ID" value="NZ_FODD01000016.1"/>
</dbReference>
<dbReference type="InterPro" id="IPR011050">
    <property type="entry name" value="Pectin_lyase_fold/virulence"/>
</dbReference>
<dbReference type="PROSITE" id="PS51318">
    <property type="entry name" value="TAT"/>
    <property type="match status" value="1"/>
</dbReference>
<organism evidence="3 4">
    <name type="scientific">Actinacidiphila rubida</name>
    <dbReference type="NCBI Taxonomy" id="310780"/>
    <lineage>
        <taxon>Bacteria</taxon>
        <taxon>Bacillati</taxon>
        <taxon>Actinomycetota</taxon>
        <taxon>Actinomycetes</taxon>
        <taxon>Kitasatosporales</taxon>
        <taxon>Streptomycetaceae</taxon>
        <taxon>Actinacidiphila</taxon>
    </lineage>
</organism>
<dbReference type="InterPro" id="IPR006311">
    <property type="entry name" value="TAT_signal"/>
</dbReference>
<evidence type="ECO:0000313" key="3">
    <source>
        <dbReference type="EMBL" id="SEO07081.1"/>
    </source>
</evidence>
<feature type="transmembrane region" description="Helical" evidence="2">
    <location>
        <begin position="27"/>
        <end position="46"/>
    </location>
</feature>
<keyword evidence="2" id="KW-0472">Membrane</keyword>
<dbReference type="EMBL" id="FODD01000016">
    <property type="protein sequence ID" value="SEO07081.1"/>
    <property type="molecule type" value="Genomic_DNA"/>
</dbReference>
<feature type="compositionally biased region" description="Low complexity" evidence="1">
    <location>
        <begin position="81"/>
        <end position="94"/>
    </location>
</feature>
<evidence type="ECO:0000313" key="4">
    <source>
        <dbReference type="Proteomes" id="UP000181951"/>
    </source>
</evidence>
<reference evidence="3 4" key="1">
    <citation type="submission" date="2016-10" db="EMBL/GenBank/DDBJ databases">
        <authorList>
            <person name="de Groot N.N."/>
        </authorList>
    </citation>
    <scope>NUCLEOTIDE SEQUENCE [LARGE SCALE GENOMIC DNA]</scope>
    <source>
        <strain evidence="3 4">CGMCC 4.2026</strain>
    </source>
</reference>
<gene>
    <name evidence="3" type="ORF">SAMN05216267_1016141</name>
</gene>
<protein>
    <recommendedName>
        <fullName evidence="5">Right handed beta helix domain-containing protein</fullName>
    </recommendedName>
</protein>
<evidence type="ECO:0000256" key="2">
    <source>
        <dbReference type="SAM" id="Phobius"/>
    </source>
</evidence>
<evidence type="ECO:0000256" key="1">
    <source>
        <dbReference type="SAM" id="MobiDB-lite"/>
    </source>
</evidence>
<dbReference type="Proteomes" id="UP000181951">
    <property type="component" value="Unassembled WGS sequence"/>
</dbReference>
<keyword evidence="2" id="KW-1133">Transmembrane helix</keyword>
<keyword evidence="4" id="KW-1185">Reference proteome</keyword>
<evidence type="ECO:0008006" key="5">
    <source>
        <dbReference type="Google" id="ProtNLM"/>
    </source>
</evidence>
<sequence length="394" mass="39553">MPAPRPAAPAPGPGHAQRGSRVPRRGLLALIAAGAVLAAVLSVLVATRSGAGDSTAGRCPVQALTCSPGQTDPADSASPKGRSAAGAGEGARTAGIERTSPAGHAAPGADPAPGGTASPGGRCATYSACGYPDAHTTGPRLSLTPHRTGAMTVRTDGTVISRWDITGSLDIYANDVTVIDSRITSDNWWGINLRSGYKGLRILHTAITAVPGKGPDNGGVDYAVSNMGTSSIEIGWCDVSVFGDALSMGQGDLHDNYVHDVTPFRNLGGEWQHTNAVISNGGGAGGLTIRHNTLLNPTPVDKGASGSVGLFADTGPVVNVTVQDNWLAGGAYALYAGGTGATGIKVTGNTFSTEYHPGSGGYGPVAAWNAGGSGNVWSDNHMSDGRPVTPGATS</sequence>
<keyword evidence="2" id="KW-0812">Transmembrane</keyword>
<name>A0A1H8LPK3_9ACTN</name>